<sequence length="450" mass="49899">MDTDANVPVAALEAALSVTREERQHQPMPEPRPALLAHRYLQPRAGAAGTRAAGYCDLPDELIVQIGRYLDTRDLCHLSMVERHTHAVLREQLLSKRYAHHAKTVVDAAGVRALLAQIEHDIVEQPGLRIFPILTLLTQLLRNNFPERDQAAAFESVFTAAAQLPAGGYAISRTVINTLKYLNPSVRANAYEFCYAQVWQRHSISSRYGVALASQLHVLPRERFIQRYDELVAWIPQLDTTERAALISTLAIQLPAFVYGFNVRDAATLHQATQWYRTLRHALLSLPPSDQGKATAALCVALPALGRQTSIAEYGQIRQIAMSLPQPAMAEAWLGLLRALPMFPAELQPAQLYSLYAMIERWPSQYPIDAAQTLLETVPALHVDTRAAAWHKAVMLLPPNASGPASNVIQHALNQIAFLRADERSAARAAIARIIDADDHAEMTLGQQDR</sequence>
<dbReference type="RefSeq" id="WP_013435935.1">
    <property type="nucleotide sequence ID" value="NZ_CP062176.1"/>
</dbReference>
<evidence type="ECO:0000259" key="1">
    <source>
        <dbReference type="PROSITE" id="PS50181"/>
    </source>
</evidence>
<dbReference type="Gene3D" id="1.20.1280.50">
    <property type="match status" value="1"/>
</dbReference>
<dbReference type="Pfam" id="PF12937">
    <property type="entry name" value="F-box-like"/>
    <property type="match status" value="1"/>
</dbReference>
<dbReference type="Proteomes" id="UP001493153">
    <property type="component" value="Chromosome"/>
</dbReference>
<dbReference type="InterPro" id="IPR036047">
    <property type="entry name" value="F-box-like_dom_sf"/>
</dbReference>
<dbReference type="CDD" id="cd09917">
    <property type="entry name" value="F-box_SF"/>
    <property type="match status" value="1"/>
</dbReference>
<dbReference type="EMBL" id="CP062176">
    <property type="protein sequence ID" value="WXK38870.1"/>
    <property type="molecule type" value="Genomic_DNA"/>
</dbReference>
<dbReference type="SUPFAM" id="SSF81383">
    <property type="entry name" value="F-box domain"/>
    <property type="match status" value="1"/>
</dbReference>
<evidence type="ECO:0000313" key="3">
    <source>
        <dbReference type="Proteomes" id="UP001493153"/>
    </source>
</evidence>
<dbReference type="InterPro" id="IPR001810">
    <property type="entry name" value="F-box_dom"/>
</dbReference>
<proteinExistence type="predicted"/>
<organism evidence="2 3">
    <name type="scientific">Mycetohabitans rhizoxinica</name>
    <dbReference type="NCBI Taxonomy" id="412963"/>
    <lineage>
        <taxon>Bacteria</taxon>
        <taxon>Pseudomonadati</taxon>
        <taxon>Pseudomonadota</taxon>
        <taxon>Betaproteobacteria</taxon>
        <taxon>Burkholderiales</taxon>
        <taxon>Burkholderiaceae</taxon>
        <taxon>Mycetohabitans</taxon>
    </lineage>
</organism>
<name>A0ABZ2PVS5_9BURK</name>
<gene>
    <name evidence="2" type="ORF">IHE29_06095</name>
</gene>
<feature type="domain" description="F-box" evidence="1">
    <location>
        <begin position="52"/>
        <end position="98"/>
    </location>
</feature>
<reference evidence="2 3" key="1">
    <citation type="submission" date="2020-09" db="EMBL/GenBank/DDBJ databases">
        <title>Genome sequences of Mycetohabitans spp.</title>
        <authorList>
            <person name="Carter M.E."/>
            <person name="Carpenter S.C.D."/>
            <person name="Bogdanove A.J."/>
        </authorList>
    </citation>
    <scope>NUCLEOTIDE SEQUENCE [LARGE SCALE GENOMIC DNA]</scope>
    <source>
        <strain evidence="2 3">B12</strain>
    </source>
</reference>
<accession>A0ABZ2PVS5</accession>
<protein>
    <submittedName>
        <fullName evidence="2">F-box protein</fullName>
    </submittedName>
</protein>
<keyword evidence="3" id="KW-1185">Reference proteome</keyword>
<evidence type="ECO:0000313" key="2">
    <source>
        <dbReference type="EMBL" id="WXK38870.1"/>
    </source>
</evidence>
<dbReference type="PROSITE" id="PS50181">
    <property type="entry name" value="FBOX"/>
    <property type="match status" value="1"/>
</dbReference>